<sequence>MTNGQVYLGELTSPAYIGHLDDHTTAETIDALLAQHGLHPSTTIMTDPDTGDSRLWGFIQFPWHTSEAEKCINLFDHTEIDGSEVNLHMVRGPNPAGGAHSSGYGSATGQGYGGSGRYEDLYPHSGGYFY</sequence>
<organism evidence="2 3">
    <name type="scientific">Aspergillus mulundensis</name>
    <dbReference type="NCBI Taxonomy" id="1810919"/>
    <lineage>
        <taxon>Eukaryota</taxon>
        <taxon>Fungi</taxon>
        <taxon>Dikarya</taxon>
        <taxon>Ascomycota</taxon>
        <taxon>Pezizomycotina</taxon>
        <taxon>Eurotiomycetes</taxon>
        <taxon>Eurotiomycetidae</taxon>
        <taxon>Eurotiales</taxon>
        <taxon>Aspergillaceae</taxon>
        <taxon>Aspergillus</taxon>
        <taxon>Aspergillus subgen. Nidulantes</taxon>
    </lineage>
</organism>
<dbReference type="SMART" id="SM00360">
    <property type="entry name" value="RRM"/>
    <property type="match status" value="1"/>
</dbReference>
<name>A0A3D8T544_9EURO</name>
<evidence type="ECO:0000259" key="1">
    <source>
        <dbReference type="SMART" id="SM00360"/>
    </source>
</evidence>
<evidence type="ECO:0000313" key="3">
    <source>
        <dbReference type="Proteomes" id="UP000256690"/>
    </source>
</evidence>
<reference evidence="2 3" key="1">
    <citation type="journal article" date="2018" name="IMA Fungus">
        <title>IMA Genome-F 9: Draft genome sequence of Annulohypoxylon stygium, Aspergillus mulundensis, Berkeleyomyces basicola (syn. Thielaviopsis basicola), Ceratocystis smalleyi, two Cercospora beticola strains, Coleophoma cylindrospora, Fusarium fracticaudum, Phialophora cf. hyalina, and Morchella septimelata.</title>
        <authorList>
            <person name="Wingfield B.D."/>
            <person name="Bills G.F."/>
            <person name="Dong Y."/>
            <person name="Huang W."/>
            <person name="Nel W.J."/>
            <person name="Swalarsk-Parry B.S."/>
            <person name="Vaghefi N."/>
            <person name="Wilken P.M."/>
            <person name="An Z."/>
            <person name="de Beer Z.W."/>
            <person name="De Vos L."/>
            <person name="Chen L."/>
            <person name="Duong T.A."/>
            <person name="Gao Y."/>
            <person name="Hammerbacher A."/>
            <person name="Kikkert J.R."/>
            <person name="Li Y."/>
            <person name="Li H."/>
            <person name="Li K."/>
            <person name="Li Q."/>
            <person name="Liu X."/>
            <person name="Ma X."/>
            <person name="Naidoo K."/>
            <person name="Pethybridge S.J."/>
            <person name="Sun J."/>
            <person name="Steenkamp E.T."/>
            <person name="van der Nest M.A."/>
            <person name="van Wyk S."/>
            <person name="Wingfield M.J."/>
            <person name="Xiong C."/>
            <person name="Yue Q."/>
            <person name="Zhang X."/>
        </authorList>
    </citation>
    <scope>NUCLEOTIDE SEQUENCE [LARGE SCALE GENOMIC DNA]</scope>
    <source>
        <strain evidence="2 3">DSM 5745</strain>
    </source>
</reference>
<dbReference type="Proteomes" id="UP000256690">
    <property type="component" value="Unassembled WGS sequence"/>
</dbReference>
<dbReference type="InterPro" id="IPR012677">
    <property type="entry name" value="Nucleotide-bd_a/b_plait_sf"/>
</dbReference>
<feature type="domain" description="RRM" evidence="1">
    <location>
        <begin position="14"/>
        <end position="88"/>
    </location>
</feature>
<accession>A0A3D8T544</accession>
<dbReference type="InterPro" id="IPR000504">
    <property type="entry name" value="RRM_dom"/>
</dbReference>
<dbReference type="Pfam" id="PF00076">
    <property type="entry name" value="RRM_1"/>
    <property type="match status" value="1"/>
</dbReference>
<dbReference type="InterPro" id="IPR035979">
    <property type="entry name" value="RBD_domain_sf"/>
</dbReference>
<protein>
    <recommendedName>
        <fullName evidence="1">RRM domain-containing protein</fullName>
    </recommendedName>
</protein>
<dbReference type="AlphaFoldDB" id="A0A3D8T544"/>
<dbReference type="Gene3D" id="3.30.70.330">
    <property type="match status" value="1"/>
</dbReference>
<dbReference type="OrthoDB" id="439808at2759"/>
<gene>
    <name evidence="2" type="ORF">DSM5745_00995</name>
</gene>
<dbReference type="GO" id="GO:0003723">
    <property type="term" value="F:RNA binding"/>
    <property type="evidence" value="ECO:0007669"/>
    <property type="project" value="InterPro"/>
</dbReference>
<dbReference type="GeneID" id="38111365"/>
<keyword evidence="3" id="KW-1185">Reference proteome</keyword>
<dbReference type="CDD" id="cd00590">
    <property type="entry name" value="RRM_SF"/>
    <property type="match status" value="1"/>
</dbReference>
<proteinExistence type="predicted"/>
<comment type="caution">
    <text evidence="2">The sequence shown here is derived from an EMBL/GenBank/DDBJ whole genome shotgun (WGS) entry which is preliminary data.</text>
</comment>
<dbReference type="SUPFAM" id="SSF54928">
    <property type="entry name" value="RNA-binding domain, RBD"/>
    <property type="match status" value="1"/>
</dbReference>
<dbReference type="EMBL" id="PVWQ01000001">
    <property type="protein sequence ID" value="RDW93673.1"/>
    <property type="molecule type" value="Genomic_DNA"/>
</dbReference>
<evidence type="ECO:0000313" key="2">
    <source>
        <dbReference type="EMBL" id="RDW93673.1"/>
    </source>
</evidence>
<dbReference type="RefSeq" id="XP_026608856.1">
    <property type="nucleotide sequence ID" value="XM_026743011.1"/>
</dbReference>